<dbReference type="AlphaFoldDB" id="A0A5C3L4R5"/>
<sequence length="190" mass="21005">MDTLRRRATFKAKEGDEEDELILDEQGKELINDLKEQNAGSNALHRLLLRAILGLSVLVQLIYLFNSSKDSPFLSIFPLDGPRPSPLPLSTILTLLSIGIHGNLCLLSRPQAYLSRSVQLPKPLPLDITYAASAVAPALALFLRKPWQLTVWWLITPAIIFVAQTILEAIDEGDHSVAELEAMKYRAPGA</sequence>
<proteinExistence type="predicted"/>
<keyword evidence="1" id="KW-0812">Transmembrane</keyword>
<evidence type="ECO:0000313" key="2">
    <source>
        <dbReference type="EMBL" id="TFK27698.1"/>
    </source>
</evidence>
<accession>A0A5C3L4R5</accession>
<gene>
    <name evidence="2" type="ORF">FA15DRAFT_701700</name>
</gene>
<dbReference type="OrthoDB" id="3358048at2759"/>
<keyword evidence="1" id="KW-0472">Membrane</keyword>
<organism evidence="2 3">
    <name type="scientific">Coprinopsis marcescibilis</name>
    <name type="common">Agaric fungus</name>
    <name type="synonym">Psathyrella marcescibilis</name>
    <dbReference type="NCBI Taxonomy" id="230819"/>
    <lineage>
        <taxon>Eukaryota</taxon>
        <taxon>Fungi</taxon>
        <taxon>Dikarya</taxon>
        <taxon>Basidiomycota</taxon>
        <taxon>Agaricomycotina</taxon>
        <taxon>Agaricomycetes</taxon>
        <taxon>Agaricomycetidae</taxon>
        <taxon>Agaricales</taxon>
        <taxon>Agaricineae</taxon>
        <taxon>Psathyrellaceae</taxon>
        <taxon>Coprinopsis</taxon>
    </lineage>
</organism>
<feature type="transmembrane region" description="Helical" evidence="1">
    <location>
        <begin position="85"/>
        <end position="107"/>
    </location>
</feature>
<name>A0A5C3L4R5_COPMA</name>
<keyword evidence="1" id="KW-1133">Transmembrane helix</keyword>
<reference evidence="2 3" key="1">
    <citation type="journal article" date="2019" name="Nat. Ecol. Evol.">
        <title>Megaphylogeny resolves global patterns of mushroom evolution.</title>
        <authorList>
            <person name="Varga T."/>
            <person name="Krizsan K."/>
            <person name="Foldi C."/>
            <person name="Dima B."/>
            <person name="Sanchez-Garcia M."/>
            <person name="Sanchez-Ramirez S."/>
            <person name="Szollosi G.J."/>
            <person name="Szarkandi J.G."/>
            <person name="Papp V."/>
            <person name="Albert L."/>
            <person name="Andreopoulos W."/>
            <person name="Angelini C."/>
            <person name="Antonin V."/>
            <person name="Barry K.W."/>
            <person name="Bougher N.L."/>
            <person name="Buchanan P."/>
            <person name="Buyck B."/>
            <person name="Bense V."/>
            <person name="Catcheside P."/>
            <person name="Chovatia M."/>
            <person name="Cooper J."/>
            <person name="Damon W."/>
            <person name="Desjardin D."/>
            <person name="Finy P."/>
            <person name="Geml J."/>
            <person name="Haridas S."/>
            <person name="Hughes K."/>
            <person name="Justo A."/>
            <person name="Karasinski D."/>
            <person name="Kautmanova I."/>
            <person name="Kiss B."/>
            <person name="Kocsube S."/>
            <person name="Kotiranta H."/>
            <person name="LaButti K.M."/>
            <person name="Lechner B.E."/>
            <person name="Liimatainen K."/>
            <person name="Lipzen A."/>
            <person name="Lukacs Z."/>
            <person name="Mihaltcheva S."/>
            <person name="Morgado L.N."/>
            <person name="Niskanen T."/>
            <person name="Noordeloos M.E."/>
            <person name="Ohm R.A."/>
            <person name="Ortiz-Santana B."/>
            <person name="Ovrebo C."/>
            <person name="Racz N."/>
            <person name="Riley R."/>
            <person name="Savchenko A."/>
            <person name="Shiryaev A."/>
            <person name="Soop K."/>
            <person name="Spirin V."/>
            <person name="Szebenyi C."/>
            <person name="Tomsovsky M."/>
            <person name="Tulloss R.E."/>
            <person name="Uehling J."/>
            <person name="Grigoriev I.V."/>
            <person name="Vagvolgyi C."/>
            <person name="Papp T."/>
            <person name="Martin F.M."/>
            <person name="Miettinen O."/>
            <person name="Hibbett D.S."/>
            <person name="Nagy L.G."/>
        </authorList>
    </citation>
    <scope>NUCLEOTIDE SEQUENCE [LARGE SCALE GENOMIC DNA]</scope>
    <source>
        <strain evidence="2 3">CBS 121175</strain>
    </source>
</reference>
<evidence type="ECO:0000313" key="3">
    <source>
        <dbReference type="Proteomes" id="UP000307440"/>
    </source>
</evidence>
<protein>
    <submittedName>
        <fullName evidence="2">Uncharacterized protein</fullName>
    </submittedName>
</protein>
<feature type="transmembrane region" description="Helical" evidence="1">
    <location>
        <begin position="47"/>
        <end position="65"/>
    </location>
</feature>
<keyword evidence="3" id="KW-1185">Reference proteome</keyword>
<evidence type="ECO:0000256" key="1">
    <source>
        <dbReference type="SAM" id="Phobius"/>
    </source>
</evidence>
<dbReference type="EMBL" id="ML210162">
    <property type="protein sequence ID" value="TFK27698.1"/>
    <property type="molecule type" value="Genomic_DNA"/>
</dbReference>
<dbReference type="Proteomes" id="UP000307440">
    <property type="component" value="Unassembled WGS sequence"/>
</dbReference>
<feature type="transmembrane region" description="Helical" evidence="1">
    <location>
        <begin position="150"/>
        <end position="170"/>
    </location>
</feature>